<protein>
    <recommendedName>
        <fullName evidence="4">C-type lectin domain-containing protein</fullName>
    </recommendedName>
</protein>
<keyword evidence="3" id="KW-1185">Reference proteome</keyword>
<evidence type="ECO:0008006" key="4">
    <source>
        <dbReference type="Google" id="ProtNLM"/>
    </source>
</evidence>
<comment type="caution">
    <text evidence="2">The sequence shown here is derived from an EMBL/GenBank/DDBJ whole genome shotgun (WGS) entry which is preliminary data.</text>
</comment>
<evidence type="ECO:0000313" key="3">
    <source>
        <dbReference type="Proteomes" id="UP001626550"/>
    </source>
</evidence>
<feature type="signal peptide" evidence="1">
    <location>
        <begin position="1"/>
        <end position="16"/>
    </location>
</feature>
<dbReference type="EMBL" id="JBJKFK010005165">
    <property type="protein sequence ID" value="KAL3308481.1"/>
    <property type="molecule type" value="Genomic_DNA"/>
</dbReference>
<accession>A0ABD2PRV5</accession>
<name>A0ABD2PRV5_9PLAT</name>
<sequence>MLPLLLGFVFLPFVRPIIYNIGAVFDKSDLQDASAFLKAIKKVNDRLADSPVRFHAIIETIDKDDLIEANWANEITVPMSYYEANQYCREFSSHLYSPFEDSDNLSIMPDGLNGWVDAKLLRDPYGNFQIIDGRNRVITDKMRKHWAEEGDDFDRRLREDFTDRSTKYYCFYIEGGTNTFFITLCTDRTLSFGQHHPMVSVCLENTSFY</sequence>
<dbReference type="InterPro" id="IPR016187">
    <property type="entry name" value="CTDL_fold"/>
</dbReference>
<reference evidence="2 3" key="1">
    <citation type="submission" date="2024-11" db="EMBL/GenBank/DDBJ databases">
        <title>Adaptive evolution of stress response genes in parasites aligns with host niche diversity.</title>
        <authorList>
            <person name="Hahn C."/>
            <person name="Resl P."/>
        </authorList>
    </citation>
    <scope>NUCLEOTIDE SEQUENCE [LARGE SCALE GENOMIC DNA]</scope>
    <source>
        <strain evidence="2">EGGRZ-B1_66</strain>
        <tissue evidence="2">Body</tissue>
    </source>
</reference>
<dbReference type="SUPFAM" id="SSF56436">
    <property type="entry name" value="C-type lectin-like"/>
    <property type="match status" value="1"/>
</dbReference>
<proteinExistence type="predicted"/>
<dbReference type="Proteomes" id="UP001626550">
    <property type="component" value="Unassembled WGS sequence"/>
</dbReference>
<feature type="chain" id="PRO_5044789410" description="C-type lectin domain-containing protein" evidence="1">
    <location>
        <begin position="17"/>
        <end position="209"/>
    </location>
</feature>
<evidence type="ECO:0000256" key="1">
    <source>
        <dbReference type="SAM" id="SignalP"/>
    </source>
</evidence>
<gene>
    <name evidence="2" type="ORF">Ciccas_012987</name>
</gene>
<dbReference type="AlphaFoldDB" id="A0ABD2PRV5"/>
<organism evidence="2 3">
    <name type="scientific">Cichlidogyrus casuarinus</name>
    <dbReference type="NCBI Taxonomy" id="1844966"/>
    <lineage>
        <taxon>Eukaryota</taxon>
        <taxon>Metazoa</taxon>
        <taxon>Spiralia</taxon>
        <taxon>Lophotrochozoa</taxon>
        <taxon>Platyhelminthes</taxon>
        <taxon>Monogenea</taxon>
        <taxon>Monopisthocotylea</taxon>
        <taxon>Dactylogyridea</taxon>
        <taxon>Ancyrocephalidae</taxon>
        <taxon>Cichlidogyrus</taxon>
    </lineage>
</organism>
<evidence type="ECO:0000313" key="2">
    <source>
        <dbReference type="EMBL" id="KAL3308481.1"/>
    </source>
</evidence>
<keyword evidence="1" id="KW-0732">Signal</keyword>